<name>A0A8S1M4L0_9CILI</name>
<dbReference type="AlphaFoldDB" id="A0A8S1M4L0"/>
<dbReference type="GO" id="GO:0005509">
    <property type="term" value="F:calcium ion binding"/>
    <property type="evidence" value="ECO:0007669"/>
    <property type="project" value="InterPro"/>
</dbReference>
<gene>
    <name evidence="2" type="ORF">PSON_ATCC_30995.1.T0340029</name>
</gene>
<dbReference type="EMBL" id="CAJJDN010000034">
    <property type="protein sequence ID" value="CAD8075808.1"/>
    <property type="molecule type" value="Genomic_DNA"/>
</dbReference>
<comment type="caution">
    <text evidence="2">The sequence shown here is derived from an EMBL/GenBank/DDBJ whole genome shotgun (WGS) entry which is preliminary data.</text>
</comment>
<dbReference type="PROSITE" id="PS50222">
    <property type="entry name" value="EF_HAND_2"/>
    <property type="match status" value="1"/>
</dbReference>
<reference evidence="2" key="1">
    <citation type="submission" date="2021-01" db="EMBL/GenBank/DDBJ databases">
        <authorList>
            <consortium name="Genoscope - CEA"/>
            <person name="William W."/>
        </authorList>
    </citation>
    <scope>NUCLEOTIDE SEQUENCE</scope>
</reference>
<sequence>MDDEKKKKKGNKLDLNLLPSSVKERYAAMGILPKPQIPKANIQVDAQRMKQKKIEKEQPIEQKLESIEIKASEKKQLEKYIQNQFYNRVFQMLKKKDVDYFDMKDVDKMLRFLGVALTKSEIDLMLWEVDENLDGKVSWTEFLNMYKKCTIDKTGLEPKSLFHMVQFLMYLPLDRKDLKQLLRIHQNYYMLDLVEIHAIFGDEEKNKDGQEKAISFSEYMEKINERAIQQRKLRKEEQKQQFQYFKKEKN</sequence>
<dbReference type="Proteomes" id="UP000692954">
    <property type="component" value="Unassembled WGS sequence"/>
</dbReference>
<feature type="domain" description="EF-hand" evidence="1">
    <location>
        <begin position="117"/>
        <end position="152"/>
    </location>
</feature>
<accession>A0A8S1M4L0</accession>
<evidence type="ECO:0000313" key="3">
    <source>
        <dbReference type="Proteomes" id="UP000692954"/>
    </source>
</evidence>
<dbReference type="Pfam" id="PF13499">
    <property type="entry name" value="EF-hand_7"/>
    <property type="match status" value="1"/>
</dbReference>
<keyword evidence="3" id="KW-1185">Reference proteome</keyword>
<dbReference type="InterPro" id="IPR002048">
    <property type="entry name" value="EF_hand_dom"/>
</dbReference>
<protein>
    <recommendedName>
        <fullName evidence="1">EF-hand domain-containing protein</fullName>
    </recommendedName>
</protein>
<evidence type="ECO:0000313" key="2">
    <source>
        <dbReference type="EMBL" id="CAD8075808.1"/>
    </source>
</evidence>
<dbReference type="OrthoDB" id="26525at2759"/>
<proteinExistence type="predicted"/>
<evidence type="ECO:0000259" key="1">
    <source>
        <dbReference type="PROSITE" id="PS50222"/>
    </source>
</evidence>
<organism evidence="2 3">
    <name type="scientific">Paramecium sonneborni</name>
    <dbReference type="NCBI Taxonomy" id="65129"/>
    <lineage>
        <taxon>Eukaryota</taxon>
        <taxon>Sar</taxon>
        <taxon>Alveolata</taxon>
        <taxon>Ciliophora</taxon>
        <taxon>Intramacronucleata</taxon>
        <taxon>Oligohymenophorea</taxon>
        <taxon>Peniculida</taxon>
        <taxon>Parameciidae</taxon>
        <taxon>Paramecium</taxon>
    </lineage>
</organism>